<protein>
    <submittedName>
        <fullName evidence="8">Class I SAM-dependent methyltransferase</fullName>
    </submittedName>
</protein>
<evidence type="ECO:0000256" key="3">
    <source>
        <dbReference type="ARBA" id="ARBA00022679"/>
    </source>
</evidence>
<dbReference type="EMBL" id="JADIMP010000085">
    <property type="protein sequence ID" value="MBO8441794.1"/>
    <property type="molecule type" value="Genomic_DNA"/>
</dbReference>
<keyword evidence="4" id="KW-0949">S-adenosyl-L-methionine</keyword>
<dbReference type="InterPro" id="IPR003333">
    <property type="entry name" value="CMAS"/>
</dbReference>
<evidence type="ECO:0000313" key="9">
    <source>
        <dbReference type="Proteomes" id="UP000823614"/>
    </source>
</evidence>
<evidence type="ECO:0000256" key="2">
    <source>
        <dbReference type="ARBA" id="ARBA00022603"/>
    </source>
</evidence>
<reference evidence="8" key="1">
    <citation type="submission" date="2020-10" db="EMBL/GenBank/DDBJ databases">
        <authorList>
            <person name="Gilroy R."/>
        </authorList>
    </citation>
    <scope>NUCLEOTIDE SEQUENCE</scope>
    <source>
        <strain evidence="8">C6-149</strain>
    </source>
</reference>
<feature type="active site" evidence="6">
    <location>
        <position position="360"/>
    </location>
</feature>
<sequence>MGYKKFYDELLNNAFTIPVKVNYWDNTNKIYGTNNKNEEPNIEITFNDPIEIKEILNNASLAFGEAIMDGRIEIKGSVEDLITSIYEKANSFLNNKKFKKFMPKQSHTEKHSQEDIQSHYDLGNDFYKLWLDPTLTYSCAYFKNKDDSLEQAQHNKIEYILRKLNPKPGEKLLDIGCGWGTLILTAAKKFNLKVTGITLSKEQFNLVKQKIEQNNLEDVAEVRLLDYRELGNEKWKYITSVGMFEHVGKDNLNNYFETISQHLDDNGVALIHGITRQQGGATNAWLNKYIFPGGYIPGLEEITHSIVDNNLQIKDIDFLRKHYQKTLEIWFNNFSEHREQIEEMFDDKFARMWSLYLQACAASFKSGNIDVIEYLLINDPIKDSLPMTRSYMYK</sequence>
<keyword evidence="5" id="KW-0443">Lipid metabolism</keyword>
<dbReference type="InterPro" id="IPR050723">
    <property type="entry name" value="CFA/CMAS"/>
</dbReference>
<dbReference type="InterPro" id="IPR057206">
    <property type="entry name" value="DUF7884"/>
</dbReference>
<dbReference type="GO" id="GO:0008168">
    <property type="term" value="F:methyltransferase activity"/>
    <property type="evidence" value="ECO:0007669"/>
    <property type="project" value="UniProtKB-KW"/>
</dbReference>
<evidence type="ECO:0000256" key="1">
    <source>
        <dbReference type="ARBA" id="ARBA00010815"/>
    </source>
</evidence>
<name>A0A9D9H8K9_9LACO</name>
<evidence type="ECO:0000256" key="6">
    <source>
        <dbReference type="PIRSR" id="PIRSR003085-1"/>
    </source>
</evidence>
<accession>A0A9D9H8K9</accession>
<dbReference type="AlphaFoldDB" id="A0A9D9H8K9"/>
<evidence type="ECO:0000256" key="5">
    <source>
        <dbReference type="ARBA" id="ARBA00023098"/>
    </source>
</evidence>
<comment type="similarity">
    <text evidence="1">Belongs to the CFA/CMAS family.</text>
</comment>
<feature type="domain" description="DUF7884" evidence="7">
    <location>
        <begin position="6"/>
        <end position="97"/>
    </location>
</feature>
<dbReference type="SUPFAM" id="SSF53335">
    <property type="entry name" value="S-adenosyl-L-methionine-dependent methyltransferases"/>
    <property type="match status" value="1"/>
</dbReference>
<evidence type="ECO:0000256" key="4">
    <source>
        <dbReference type="ARBA" id="ARBA00022691"/>
    </source>
</evidence>
<dbReference type="GO" id="GO:0032259">
    <property type="term" value="P:methylation"/>
    <property type="evidence" value="ECO:0007669"/>
    <property type="project" value="UniProtKB-KW"/>
</dbReference>
<dbReference type="Gene3D" id="3.40.50.150">
    <property type="entry name" value="Vaccinia Virus protein VP39"/>
    <property type="match status" value="1"/>
</dbReference>
<organism evidence="8 9">
    <name type="scientific">Candidatus Gallilactobacillus intestinavium</name>
    <dbReference type="NCBI Taxonomy" id="2840838"/>
    <lineage>
        <taxon>Bacteria</taxon>
        <taxon>Bacillati</taxon>
        <taxon>Bacillota</taxon>
        <taxon>Bacilli</taxon>
        <taxon>Lactobacillales</taxon>
        <taxon>Lactobacillaceae</taxon>
        <taxon>Lactobacillaceae incertae sedis</taxon>
        <taxon>Candidatus Gallilactobacillus</taxon>
    </lineage>
</organism>
<evidence type="ECO:0000313" key="8">
    <source>
        <dbReference type="EMBL" id="MBO8441794.1"/>
    </source>
</evidence>
<reference evidence="8" key="2">
    <citation type="journal article" date="2021" name="PeerJ">
        <title>Extensive microbial diversity within the chicken gut microbiome revealed by metagenomics and culture.</title>
        <authorList>
            <person name="Gilroy R."/>
            <person name="Ravi A."/>
            <person name="Getino M."/>
            <person name="Pursley I."/>
            <person name="Horton D.L."/>
            <person name="Alikhan N.F."/>
            <person name="Baker D."/>
            <person name="Gharbi K."/>
            <person name="Hall N."/>
            <person name="Watson M."/>
            <person name="Adriaenssens E.M."/>
            <person name="Foster-Nyarko E."/>
            <person name="Jarju S."/>
            <person name="Secka A."/>
            <person name="Antonio M."/>
            <person name="Oren A."/>
            <person name="Chaudhuri R.R."/>
            <person name="La Ragione R."/>
            <person name="Hildebrand F."/>
            <person name="Pallen M.J."/>
        </authorList>
    </citation>
    <scope>NUCLEOTIDE SEQUENCE</scope>
    <source>
        <strain evidence="8">C6-149</strain>
    </source>
</reference>
<dbReference type="PANTHER" id="PTHR43667">
    <property type="entry name" value="CYCLOPROPANE-FATTY-ACYL-PHOSPHOLIPID SYNTHASE"/>
    <property type="match status" value="1"/>
</dbReference>
<evidence type="ECO:0000259" key="7">
    <source>
        <dbReference type="Pfam" id="PF25371"/>
    </source>
</evidence>
<dbReference type="PANTHER" id="PTHR43667:SF1">
    <property type="entry name" value="CYCLOPROPANE-FATTY-ACYL-PHOSPHOLIPID SYNTHASE"/>
    <property type="match status" value="1"/>
</dbReference>
<dbReference type="Pfam" id="PF02353">
    <property type="entry name" value="CMAS"/>
    <property type="match status" value="1"/>
</dbReference>
<keyword evidence="3" id="KW-0808">Transferase</keyword>
<gene>
    <name evidence="8" type="ORF">IAA89_05130</name>
</gene>
<dbReference type="CDD" id="cd02440">
    <property type="entry name" value="AdoMet_MTases"/>
    <property type="match status" value="1"/>
</dbReference>
<dbReference type="GO" id="GO:0008610">
    <property type="term" value="P:lipid biosynthetic process"/>
    <property type="evidence" value="ECO:0007669"/>
    <property type="project" value="InterPro"/>
</dbReference>
<dbReference type="PIRSF" id="PIRSF003085">
    <property type="entry name" value="CMAS"/>
    <property type="match status" value="1"/>
</dbReference>
<dbReference type="Pfam" id="PF25371">
    <property type="entry name" value="DUF7884"/>
    <property type="match status" value="1"/>
</dbReference>
<dbReference type="InterPro" id="IPR029063">
    <property type="entry name" value="SAM-dependent_MTases_sf"/>
</dbReference>
<dbReference type="Proteomes" id="UP000823614">
    <property type="component" value="Unassembled WGS sequence"/>
</dbReference>
<comment type="caution">
    <text evidence="8">The sequence shown here is derived from an EMBL/GenBank/DDBJ whole genome shotgun (WGS) entry which is preliminary data.</text>
</comment>
<proteinExistence type="inferred from homology"/>
<keyword evidence="2 8" id="KW-0489">Methyltransferase</keyword>